<feature type="domain" description="HTH tetR-type" evidence="6">
    <location>
        <begin position="28"/>
        <end position="88"/>
    </location>
</feature>
<evidence type="ECO:0000313" key="7">
    <source>
        <dbReference type="EMBL" id="QIK63886.1"/>
    </source>
</evidence>
<sequence length="238" mass="25680">MEKLDAIGSLLVAEEKQQRRAGRPKTPLLNRQLILETALRLLDERGESGASMREVARELGVRPSALYNHVSGREELIAGIREQISDRMDVGVFDRLEWDAAMISWADSYRAAFAAHPPTIALLATQPLSADARTSLMYDLVSRALVDAGWPRERALSVIVAIESFVLGSALDAAADPTMLDPGARDDVPDFAAAYAARNAHLAAAGTSPADDAFQLGIRAIVHGLRAELESLRGSALK</sequence>
<dbReference type="InterPro" id="IPR004111">
    <property type="entry name" value="Repressor_TetR_C"/>
</dbReference>
<dbReference type="PANTHER" id="PTHR30055">
    <property type="entry name" value="HTH-TYPE TRANSCRIPTIONAL REGULATOR RUTR"/>
    <property type="match status" value="1"/>
</dbReference>
<dbReference type="InterPro" id="IPR036271">
    <property type="entry name" value="Tet_transcr_reg_TetR-rel_C_sf"/>
</dbReference>
<evidence type="ECO:0000256" key="1">
    <source>
        <dbReference type="ARBA" id="ARBA00022491"/>
    </source>
</evidence>
<dbReference type="GO" id="GO:0003700">
    <property type="term" value="F:DNA-binding transcription factor activity"/>
    <property type="evidence" value="ECO:0007669"/>
    <property type="project" value="TreeGrafter"/>
</dbReference>
<evidence type="ECO:0000256" key="3">
    <source>
        <dbReference type="ARBA" id="ARBA00023125"/>
    </source>
</evidence>
<evidence type="ECO:0000259" key="6">
    <source>
        <dbReference type="PROSITE" id="PS50977"/>
    </source>
</evidence>
<gene>
    <name evidence="7" type="ORF">G7068_12285</name>
</gene>
<dbReference type="Proteomes" id="UP000502677">
    <property type="component" value="Chromosome"/>
</dbReference>
<dbReference type="Pfam" id="PF02909">
    <property type="entry name" value="TetR_C_1"/>
    <property type="match status" value="1"/>
</dbReference>
<dbReference type="AlphaFoldDB" id="A0A6G7XHC9"/>
<feature type="DNA-binding region" description="H-T-H motif" evidence="5">
    <location>
        <begin position="51"/>
        <end position="70"/>
    </location>
</feature>
<dbReference type="GO" id="GO:0045892">
    <property type="term" value="P:negative regulation of DNA-templated transcription"/>
    <property type="evidence" value="ECO:0007669"/>
    <property type="project" value="InterPro"/>
</dbReference>
<dbReference type="SUPFAM" id="SSF48498">
    <property type="entry name" value="Tetracyclin repressor-like, C-terminal domain"/>
    <property type="match status" value="1"/>
</dbReference>
<name>A0A6G7XHC9_9MICO</name>
<dbReference type="GO" id="GO:0046677">
    <property type="term" value="P:response to antibiotic"/>
    <property type="evidence" value="ECO:0007669"/>
    <property type="project" value="InterPro"/>
</dbReference>
<reference evidence="7 8" key="1">
    <citation type="submission" date="2020-03" db="EMBL/GenBank/DDBJ databases">
        <title>Leucobacter sp. nov., isolated from beetles.</title>
        <authorList>
            <person name="Hyun D.-W."/>
            <person name="Bae J.-W."/>
        </authorList>
    </citation>
    <scope>NUCLEOTIDE SEQUENCE [LARGE SCALE GENOMIC DNA]</scope>
    <source>
        <strain evidence="7 8">HDW9C</strain>
    </source>
</reference>
<dbReference type="GO" id="GO:0000976">
    <property type="term" value="F:transcription cis-regulatory region binding"/>
    <property type="evidence" value="ECO:0007669"/>
    <property type="project" value="TreeGrafter"/>
</dbReference>
<organism evidence="7 8">
    <name type="scientific">Leucobacter viscericola</name>
    <dbReference type="NCBI Taxonomy" id="2714935"/>
    <lineage>
        <taxon>Bacteria</taxon>
        <taxon>Bacillati</taxon>
        <taxon>Actinomycetota</taxon>
        <taxon>Actinomycetes</taxon>
        <taxon>Micrococcales</taxon>
        <taxon>Microbacteriaceae</taxon>
        <taxon>Leucobacter</taxon>
    </lineage>
</organism>
<dbReference type="PROSITE" id="PS50977">
    <property type="entry name" value="HTH_TETR_2"/>
    <property type="match status" value="1"/>
</dbReference>
<dbReference type="PANTHER" id="PTHR30055:SF151">
    <property type="entry name" value="TRANSCRIPTIONAL REGULATORY PROTEIN"/>
    <property type="match status" value="1"/>
</dbReference>
<dbReference type="SUPFAM" id="SSF46689">
    <property type="entry name" value="Homeodomain-like"/>
    <property type="match status" value="1"/>
</dbReference>
<evidence type="ECO:0000256" key="4">
    <source>
        <dbReference type="ARBA" id="ARBA00023163"/>
    </source>
</evidence>
<protein>
    <submittedName>
        <fullName evidence="7">TetR family transcriptional regulator</fullName>
    </submittedName>
</protein>
<keyword evidence="8" id="KW-1185">Reference proteome</keyword>
<dbReference type="InterPro" id="IPR001387">
    <property type="entry name" value="Cro/C1-type_HTH"/>
</dbReference>
<evidence type="ECO:0000256" key="2">
    <source>
        <dbReference type="ARBA" id="ARBA00023015"/>
    </source>
</evidence>
<dbReference type="CDD" id="cd00093">
    <property type="entry name" value="HTH_XRE"/>
    <property type="match status" value="1"/>
</dbReference>
<keyword evidence="4" id="KW-0804">Transcription</keyword>
<keyword evidence="1" id="KW-0678">Repressor</keyword>
<dbReference type="Pfam" id="PF00440">
    <property type="entry name" value="TetR_N"/>
    <property type="match status" value="1"/>
</dbReference>
<dbReference type="PRINTS" id="PR00455">
    <property type="entry name" value="HTHTETR"/>
</dbReference>
<keyword evidence="2" id="KW-0805">Transcription regulation</keyword>
<dbReference type="InterPro" id="IPR003012">
    <property type="entry name" value="Tet_transcr_reg_TetR"/>
</dbReference>
<dbReference type="PRINTS" id="PR00400">
    <property type="entry name" value="TETREPRESSOR"/>
</dbReference>
<proteinExistence type="predicted"/>
<accession>A0A6G7XHC9</accession>
<dbReference type="InterPro" id="IPR001647">
    <property type="entry name" value="HTH_TetR"/>
</dbReference>
<dbReference type="RefSeq" id="WP_166292226.1">
    <property type="nucleotide sequence ID" value="NZ_CP049863.1"/>
</dbReference>
<dbReference type="Gene3D" id="1.10.357.10">
    <property type="entry name" value="Tetracycline Repressor, domain 2"/>
    <property type="match status" value="1"/>
</dbReference>
<evidence type="ECO:0000256" key="5">
    <source>
        <dbReference type="PROSITE-ProRule" id="PRU00335"/>
    </source>
</evidence>
<dbReference type="InterPro" id="IPR050109">
    <property type="entry name" value="HTH-type_TetR-like_transc_reg"/>
</dbReference>
<dbReference type="EMBL" id="CP049863">
    <property type="protein sequence ID" value="QIK63886.1"/>
    <property type="molecule type" value="Genomic_DNA"/>
</dbReference>
<dbReference type="KEGG" id="lvi:G7068_12285"/>
<keyword evidence="3 5" id="KW-0238">DNA-binding</keyword>
<dbReference type="InterPro" id="IPR009057">
    <property type="entry name" value="Homeodomain-like_sf"/>
</dbReference>
<evidence type="ECO:0000313" key="8">
    <source>
        <dbReference type="Proteomes" id="UP000502677"/>
    </source>
</evidence>